<proteinExistence type="predicted"/>
<keyword evidence="1" id="KW-0472">Membrane</keyword>
<keyword evidence="1" id="KW-1133">Transmembrane helix</keyword>
<organism evidence="2 3">
    <name type="scientific">Collibacillus ludicampi</name>
    <dbReference type="NCBI Taxonomy" id="2771369"/>
    <lineage>
        <taxon>Bacteria</taxon>
        <taxon>Bacillati</taxon>
        <taxon>Bacillota</taxon>
        <taxon>Bacilli</taxon>
        <taxon>Bacillales</taxon>
        <taxon>Alicyclobacillaceae</taxon>
        <taxon>Collibacillus</taxon>
    </lineage>
</organism>
<feature type="transmembrane region" description="Helical" evidence="1">
    <location>
        <begin position="245"/>
        <end position="267"/>
    </location>
</feature>
<dbReference type="RefSeq" id="WP_282199405.1">
    <property type="nucleotide sequence ID" value="NZ_BOQE01000001.1"/>
</dbReference>
<sequence length="281" mass="30833">MQGLLDAITGGGHISIGRLFIIFFLIALTNIFDTSAYASRLAGVRTKRLAISNTLYAMVTVGSRTTTFIYLPTVGGITDFARKYSFDPFWSLSLILWGAAVGTAIGIFLMPSMVNFYSLGIECMDERGTALRVMRYLFTTKEGLLKVARCYQKPTLAMMKRIDIRDKETPKDLYYLNSLLYALFTVGPIAALYAGVLRADHVTSANMLSGAINSVAAILLLFMVDPRSALIVDRGIARKISMDTVKTTMVMLAVGRLTGAVLAQLVLYPGAHFVAFVARFF</sequence>
<evidence type="ECO:0000313" key="3">
    <source>
        <dbReference type="Proteomes" id="UP001057291"/>
    </source>
</evidence>
<feature type="transmembrane region" description="Helical" evidence="1">
    <location>
        <begin position="207"/>
        <end position="224"/>
    </location>
</feature>
<reference evidence="2" key="1">
    <citation type="journal article" date="2023" name="Int. J. Syst. Evol. Microbiol.">
        <title>Collibacillus ludicampi gen. nov., sp. nov., a new soil bacterium of the family Alicyclobacillaceae.</title>
        <authorList>
            <person name="Jojima T."/>
            <person name="Ioku Y."/>
            <person name="Fukuta Y."/>
            <person name="Shirasaka N."/>
            <person name="Matsumura Y."/>
            <person name="Mori M."/>
        </authorList>
    </citation>
    <scope>NUCLEOTIDE SEQUENCE</scope>
    <source>
        <strain evidence="2">TP075</strain>
    </source>
</reference>
<feature type="transmembrane region" description="Helical" evidence="1">
    <location>
        <begin position="53"/>
        <end position="77"/>
    </location>
</feature>
<keyword evidence="1" id="KW-0812">Transmembrane</keyword>
<dbReference type="Proteomes" id="UP001057291">
    <property type="component" value="Unassembled WGS sequence"/>
</dbReference>
<feature type="transmembrane region" description="Helical" evidence="1">
    <location>
        <begin position="89"/>
        <end position="109"/>
    </location>
</feature>
<protein>
    <submittedName>
        <fullName evidence="2">Membrane protein</fullName>
    </submittedName>
</protein>
<name>A0AAV4LEN6_9BACL</name>
<evidence type="ECO:0000256" key="1">
    <source>
        <dbReference type="SAM" id="Phobius"/>
    </source>
</evidence>
<dbReference type="InterPro" id="IPR021260">
    <property type="entry name" value="Amj"/>
</dbReference>
<comment type="caution">
    <text evidence="2">The sequence shown here is derived from an EMBL/GenBank/DDBJ whole genome shotgun (WGS) entry which is preliminary data.</text>
</comment>
<gene>
    <name evidence="2" type="ORF">DNHGIG_18340</name>
</gene>
<keyword evidence="3" id="KW-1185">Reference proteome</keyword>
<dbReference type="AlphaFoldDB" id="A0AAV4LEN6"/>
<accession>A0AAV4LEN6</accession>
<dbReference type="Pfam" id="PF10997">
    <property type="entry name" value="Amj"/>
    <property type="match status" value="1"/>
</dbReference>
<feature type="transmembrane region" description="Helical" evidence="1">
    <location>
        <begin position="12"/>
        <end position="32"/>
    </location>
</feature>
<feature type="transmembrane region" description="Helical" evidence="1">
    <location>
        <begin position="174"/>
        <end position="195"/>
    </location>
</feature>
<dbReference type="EMBL" id="BOQE01000001">
    <property type="protein sequence ID" value="GIM46285.1"/>
    <property type="molecule type" value="Genomic_DNA"/>
</dbReference>
<evidence type="ECO:0000313" key="2">
    <source>
        <dbReference type="EMBL" id="GIM46285.1"/>
    </source>
</evidence>